<name>A0A2M9BUZ7_9MICO</name>
<feature type="domain" description="Glycosyltransferase 2-like" evidence="1">
    <location>
        <begin position="251"/>
        <end position="415"/>
    </location>
</feature>
<comment type="caution">
    <text evidence="2">The sequence shown here is derived from an EMBL/GenBank/DDBJ whole genome shotgun (WGS) entry which is preliminary data.</text>
</comment>
<dbReference type="Gene3D" id="3.90.550.10">
    <property type="entry name" value="Spore Coat Polysaccharide Biosynthesis Protein SpsA, Chain A"/>
    <property type="match status" value="1"/>
</dbReference>
<evidence type="ECO:0000313" key="3">
    <source>
        <dbReference type="Proteomes" id="UP000230161"/>
    </source>
</evidence>
<evidence type="ECO:0000259" key="1">
    <source>
        <dbReference type="Pfam" id="PF00535"/>
    </source>
</evidence>
<proteinExistence type="predicted"/>
<gene>
    <name evidence="2" type="ORF">CLV54_2690</name>
</gene>
<dbReference type="InterPro" id="IPR029044">
    <property type="entry name" value="Nucleotide-diphossugar_trans"/>
</dbReference>
<evidence type="ECO:0000313" key="2">
    <source>
        <dbReference type="EMBL" id="PJJ61740.1"/>
    </source>
</evidence>
<dbReference type="Proteomes" id="UP000230161">
    <property type="component" value="Unassembled WGS sequence"/>
</dbReference>
<dbReference type="OrthoDB" id="7615426at2"/>
<dbReference type="AlphaFoldDB" id="A0A2M9BUZ7"/>
<dbReference type="InterPro" id="IPR001173">
    <property type="entry name" value="Glyco_trans_2-like"/>
</dbReference>
<protein>
    <submittedName>
        <fullName evidence="2">GT2 family glycosyltransferase</fullName>
    </submittedName>
</protein>
<sequence>MIPHPALTVLIASPADDRTAIAATVEALVPRLGPDDLVLAASARGFRVVAGSTGGPADGSETGRPITPEPGRAVVLVNAGDLPEPDAVPRLREGLRAHPVVYADERLPDRAGLRQFARKPDWSPERLRGVDYLDGIWGFLQPETAGHAIDPSDPAWAYDLALRVTESAPAVEHLDEPLVYRPVVTVPDPEAWNARRAALQRHLDRLGIRGEAQLGPAPGLLRTVRDAEGLGTVSIVIPTRGTAGTVHGRESVLVVDAVRSVLRTTRLTELEFVVVFDTSTPQAVLDELREVLAERLTLVEFTEPFNFSRKCNVGFLASRGEVVVMLNDDIEVTAPSFLDDLIAPLHQSDVGMTGAFLVFEDETIQHAGHWYSGRSPRHPMIGEPAVTDGSVVDLAIDREVSGLTAACVAVRREVYGEVGGFSEELPGNYNDADFSRKIGARGYRLVWVHSAKAYHFESKTRDGSVHEWERELLVRRWGSALRDPLWPL</sequence>
<dbReference type="GO" id="GO:0016740">
    <property type="term" value="F:transferase activity"/>
    <property type="evidence" value="ECO:0007669"/>
    <property type="project" value="UniProtKB-KW"/>
</dbReference>
<reference evidence="2 3" key="1">
    <citation type="submission" date="2017-11" db="EMBL/GenBank/DDBJ databases">
        <title>Genomic Encyclopedia of Archaeal and Bacterial Type Strains, Phase II (KMG-II): From Individual Species to Whole Genera.</title>
        <authorList>
            <person name="Goeker M."/>
        </authorList>
    </citation>
    <scope>NUCLEOTIDE SEQUENCE [LARGE SCALE GENOMIC DNA]</scope>
    <source>
        <strain evidence="2 3">DSM 25625</strain>
    </source>
</reference>
<accession>A0A2M9BUZ7</accession>
<dbReference type="PANTHER" id="PTHR43179">
    <property type="entry name" value="RHAMNOSYLTRANSFERASE WBBL"/>
    <property type="match status" value="1"/>
</dbReference>
<keyword evidence="2" id="KW-0808">Transferase</keyword>
<organism evidence="2 3">
    <name type="scientific">Compostimonas suwonensis</name>
    <dbReference type="NCBI Taxonomy" id="1048394"/>
    <lineage>
        <taxon>Bacteria</taxon>
        <taxon>Bacillati</taxon>
        <taxon>Actinomycetota</taxon>
        <taxon>Actinomycetes</taxon>
        <taxon>Micrococcales</taxon>
        <taxon>Microbacteriaceae</taxon>
        <taxon>Compostimonas</taxon>
    </lineage>
</organism>
<dbReference type="SUPFAM" id="SSF53448">
    <property type="entry name" value="Nucleotide-diphospho-sugar transferases"/>
    <property type="match status" value="1"/>
</dbReference>
<keyword evidence="3" id="KW-1185">Reference proteome</keyword>
<dbReference type="Pfam" id="PF00535">
    <property type="entry name" value="Glycos_transf_2"/>
    <property type="match status" value="1"/>
</dbReference>
<dbReference type="PANTHER" id="PTHR43179:SF7">
    <property type="entry name" value="RHAMNOSYLTRANSFERASE WBBL"/>
    <property type="match status" value="1"/>
</dbReference>
<dbReference type="RefSeq" id="WP_100345438.1">
    <property type="nucleotide sequence ID" value="NZ_PGFB01000004.1"/>
</dbReference>
<dbReference type="EMBL" id="PGFB01000004">
    <property type="protein sequence ID" value="PJJ61740.1"/>
    <property type="molecule type" value="Genomic_DNA"/>
</dbReference>